<dbReference type="PANTHER" id="PTHR30570:SF1">
    <property type="entry name" value="PHOSPHATE-BINDING PROTEIN PSTS"/>
    <property type="match status" value="1"/>
</dbReference>
<dbReference type="AlphaFoldDB" id="A0AAN0MF17"/>
<dbReference type="InterPro" id="IPR006665">
    <property type="entry name" value="OmpA-like"/>
</dbReference>
<dbReference type="RefSeq" id="WP_373634792.1">
    <property type="nucleotide sequence ID" value="NZ_CP151767.2"/>
</dbReference>
<keyword evidence="2" id="KW-0472">Membrane</keyword>
<keyword evidence="7" id="KW-1185">Reference proteome</keyword>
<reference evidence="6 7" key="2">
    <citation type="submission" date="2024-08" db="EMBL/GenBank/DDBJ databases">
        <title>Phylogenomic analyses of a clade within the roseobacter group suggest taxonomic reassignments of species of the genera Aestuariivita, Citreicella, Loktanella, Nautella, Pelagibaca, Ruegeria, Thalassobius, Thiobacimonas and Tropicibacter, and the proposal o.</title>
        <authorList>
            <person name="Jeon C.O."/>
        </authorList>
    </citation>
    <scope>NUCLEOTIDE SEQUENCE [LARGE SCALE GENOMIC DNA]</scope>
    <source>
        <strain evidence="6 7">SS1-5</strain>
    </source>
</reference>
<evidence type="ECO:0000256" key="2">
    <source>
        <dbReference type="PROSITE-ProRule" id="PRU00473"/>
    </source>
</evidence>
<feature type="region of interest" description="Disordered" evidence="3">
    <location>
        <begin position="156"/>
        <end position="190"/>
    </location>
</feature>
<dbReference type="Gene3D" id="3.40.190.10">
    <property type="entry name" value="Periplasmic binding protein-like II"/>
    <property type="match status" value="2"/>
</dbReference>
<dbReference type="SUPFAM" id="SSF103088">
    <property type="entry name" value="OmpA-like"/>
    <property type="match status" value="1"/>
</dbReference>
<feature type="signal peptide" evidence="4">
    <location>
        <begin position="1"/>
        <end position="26"/>
    </location>
</feature>
<dbReference type="PROSITE" id="PS51123">
    <property type="entry name" value="OMPA_2"/>
    <property type="match status" value="1"/>
</dbReference>
<protein>
    <submittedName>
        <fullName evidence="6">Substrate-binding domain-containing protein</fullName>
    </submittedName>
</protein>
<dbReference type="Gene3D" id="3.30.1330.60">
    <property type="entry name" value="OmpA-like domain"/>
    <property type="match status" value="1"/>
</dbReference>
<evidence type="ECO:0000256" key="1">
    <source>
        <dbReference type="ARBA" id="ARBA00022729"/>
    </source>
</evidence>
<organism evidence="6 7">
    <name type="scientific">Yoonia rhodophyticola</name>
    <dbReference type="NCBI Taxonomy" id="3137370"/>
    <lineage>
        <taxon>Bacteria</taxon>
        <taxon>Pseudomonadati</taxon>
        <taxon>Pseudomonadota</taxon>
        <taxon>Alphaproteobacteria</taxon>
        <taxon>Rhodobacterales</taxon>
        <taxon>Paracoccaceae</taxon>
        <taxon>Yoonia</taxon>
    </lineage>
</organism>
<keyword evidence="1 4" id="KW-0732">Signal</keyword>
<proteinExistence type="predicted"/>
<evidence type="ECO:0000256" key="3">
    <source>
        <dbReference type="SAM" id="MobiDB-lite"/>
    </source>
</evidence>
<feature type="domain" description="OmpA-like" evidence="5">
    <location>
        <begin position="507"/>
        <end position="626"/>
    </location>
</feature>
<dbReference type="CDD" id="cd07185">
    <property type="entry name" value="OmpA_C-like"/>
    <property type="match status" value="1"/>
</dbReference>
<dbReference type="SUPFAM" id="SSF53850">
    <property type="entry name" value="Periplasmic binding protein-like II"/>
    <property type="match status" value="1"/>
</dbReference>
<dbReference type="InterPro" id="IPR050811">
    <property type="entry name" value="Phosphate_ABC_transporter"/>
</dbReference>
<name>A0AAN0MF17_9RHOB</name>
<dbReference type="Pfam" id="PF00691">
    <property type="entry name" value="OmpA"/>
    <property type="match status" value="1"/>
</dbReference>
<dbReference type="GO" id="GO:0016020">
    <property type="term" value="C:membrane"/>
    <property type="evidence" value="ECO:0007669"/>
    <property type="project" value="UniProtKB-UniRule"/>
</dbReference>
<dbReference type="CDD" id="cd13653">
    <property type="entry name" value="PBP2_phosphate_like_1"/>
    <property type="match status" value="1"/>
</dbReference>
<sequence length="626" mass="67055">MSEIRRHSLRLVLAGSLGAVCTVASAQDEPQVMLRSDDGRASLSGRLIAVENGNYIVANDAGNFEIPVQGVQCEGAACPVPAPSIGGLVDLVSDDDSIQISGTVTDFVDGNYVVETERFGILSVDSEKVSCTGDGCVQIQDLTRAQVLAGAATATQTPLELPTDPDIQPTTTAPAATPAPAAPATDGSDAKVRFAGSDTVGLGLMPFLLDDYADYLDANIDRTDFSETETLVRYLNASGQELNSLFVNSTGSGDAFDALETRQAELGMTSRPARDAEAQRMRAAGAGELRGSDNETVIAVDSLAVITHPTNPVTALTRQQIGDMYLGRITNWSEVGGPDAPITVLSREDGSSTRGVFENAIFDGVEPPLANRVTYPGGDNPEMAAAVRSDPTAIGYVGFSYSEGLNRLDLNSTCGIRTTATPFSVKTEEYPLGRRLYLYNRADNLPAEAADFLKYVLSPDADDAIAQSNFVNFAVERQPHSPSRQETLYRDLDEPTAFQLASVLDRDLPNWDRLSTTVRFPTGSSLLGNKELNDIERLIAYLADLPDDTRVAVVGFADSRGAFDFNANLSQRRAASVAAAISNLGGSRLSNIRFETKGYSELAPAVCNDSENGWRINRRVEIWVQR</sequence>
<evidence type="ECO:0000256" key="4">
    <source>
        <dbReference type="SAM" id="SignalP"/>
    </source>
</evidence>
<feature type="chain" id="PRO_5046293380" evidence="4">
    <location>
        <begin position="27"/>
        <end position="626"/>
    </location>
</feature>
<accession>A0AAN0MF17</accession>
<dbReference type="InterPro" id="IPR024370">
    <property type="entry name" value="PBP_domain"/>
</dbReference>
<evidence type="ECO:0000313" key="6">
    <source>
        <dbReference type="EMBL" id="WZU68588.2"/>
    </source>
</evidence>
<dbReference type="Pfam" id="PF12849">
    <property type="entry name" value="PBP_like_2"/>
    <property type="match status" value="1"/>
</dbReference>
<dbReference type="Proteomes" id="UP001470809">
    <property type="component" value="Chromosome"/>
</dbReference>
<dbReference type="EMBL" id="CP151767">
    <property type="protein sequence ID" value="WZU68588.2"/>
    <property type="molecule type" value="Genomic_DNA"/>
</dbReference>
<feature type="compositionally biased region" description="Low complexity" evidence="3">
    <location>
        <begin position="169"/>
        <end position="185"/>
    </location>
</feature>
<dbReference type="KEGG" id="yrh:AABB31_06780"/>
<evidence type="ECO:0000259" key="5">
    <source>
        <dbReference type="PROSITE" id="PS51123"/>
    </source>
</evidence>
<evidence type="ECO:0000313" key="7">
    <source>
        <dbReference type="Proteomes" id="UP001470809"/>
    </source>
</evidence>
<dbReference type="PANTHER" id="PTHR30570">
    <property type="entry name" value="PERIPLASMIC PHOSPHATE BINDING COMPONENT OF PHOSPHATE ABC TRANSPORTER"/>
    <property type="match status" value="1"/>
</dbReference>
<reference evidence="7" key="1">
    <citation type="submission" date="2024-04" db="EMBL/GenBank/DDBJ databases">
        <title>Phylogenomic analyses of a clade within the roseobacter group suggest taxonomic reassignments of species of the genera Aestuariivita, Citreicella, Loktanella, Nautella, Pelagibaca, Ruegeria, Thalassobius, Thiobacimonas and Tropicibacter, and the proposal o.</title>
        <authorList>
            <person name="Jeon C.O."/>
        </authorList>
    </citation>
    <scope>NUCLEOTIDE SEQUENCE [LARGE SCALE GENOMIC DNA]</scope>
    <source>
        <strain evidence="7">SS1-5</strain>
    </source>
</reference>
<gene>
    <name evidence="6" type="ORF">AABB31_06780</name>
</gene>
<dbReference type="InterPro" id="IPR036737">
    <property type="entry name" value="OmpA-like_sf"/>
</dbReference>